<feature type="signal peptide" evidence="1">
    <location>
        <begin position="1"/>
        <end position="31"/>
    </location>
</feature>
<accession>A0ABW6BIA7</accession>
<evidence type="ECO:0000256" key="1">
    <source>
        <dbReference type="SAM" id="SignalP"/>
    </source>
</evidence>
<dbReference type="EMBL" id="JBHUPB010000011">
    <property type="protein sequence ID" value="MFD2969027.1"/>
    <property type="molecule type" value="Genomic_DNA"/>
</dbReference>
<dbReference type="RefSeq" id="WP_320184516.1">
    <property type="nucleotide sequence ID" value="NZ_CP138332.1"/>
</dbReference>
<keyword evidence="3" id="KW-1185">Reference proteome</keyword>
<dbReference type="InterPro" id="IPR025921">
    <property type="entry name" value="HmuY"/>
</dbReference>
<reference evidence="3" key="1">
    <citation type="journal article" date="2019" name="Int. J. Syst. Evol. Microbiol.">
        <title>The Global Catalogue of Microorganisms (GCM) 10K type strain sequencing project: providing services to taxonomists for standard genome sequencing and annotation.</title>
        <authorList>
            <consortium name="The Broad Institute Genomics Platform"/>
            <consortium name="The Broad Institute Genome Sequencing Center for Infectious Disease"/>
            <person name="Wu L."/>
            <person name="Ma J."/>
        </authorList>
    </citation>
    <scope>NUCLEOTIDE SEQUENCE [LARGE SCALE GENOMIC DNA]</scope>
    <source>
        <strain evidence="3">KCTC 22814</strain>
    </source>
</reference>
<protein>
    <submittedName>
        <fullName evidence="2">HmuY family protein</fullName>
    </submittedName>
</protein>
<dbReference type="Proteomes" id="UP001597525">
    <property type="component" value="Unassembled WGS sequence"/>
</dbReference>
<organism evidence="2 3">
    <name type="scientific">Sphingobacterium bambusae</name>
    <dbReference type="NCBI Taxonomy" id="662858"/>
    <lineage>
        <taxon>Bacteria</taxon>
        <taxon>Pseudomonadati</taxon>
        <taxon>Bacteroidota</taxon>
        <taxon>Sphingobacteriia</taxon>
        <taxon>Sphingobacteriales</taxon>
        <taxon>Sphingobacteriaceae</taxon>
        <taxon>Sphingobacterium</taxon>
    </lineage>
</organism>
<name>A0ABW6BIA7_9SPHI</name>
<dbReference type="PROSITE" id="PS51257">
    <property type="entry name" value="PROKAR_LIPOPROTEIN"/>
    <property type="match status" value="1"/>
</dbReference>
<feature type="chain" id="PRO_5047031086" evidence="1">
    <location>
        <begin position="32"/>
        <end position="246"/>
    </location>
</feature>
<gene>
    <name evidence="2" type="ORF">ACFS7Y_16660</name>
</gene>
<evidence type="ECO:0000313" key="2">
    <source>
        <dbReference type="EMBL" id="MFD2969027.1"/>
    </source>
</evidence>
<dbReference type="CDD" id="cd12105">
    <property type="entry name" value="HmuY"/>
    <property type="match status" value="1"/>
</dbReference>
<comment type="caution">
    <text evidence="2">The sequence shown here is derived from an EMBL/GenBank/DDBJ whole genome shotgun (WGS) entry which is preliminary data.</text>
</comment>
<sequence>MMKIAYIHRKSSTLIGTCCFGLLLLFGAASCGKDEEVAPSYVDGKSTVIYDLAGDTEASMGTSVGNGKENRSFQTFLFRLRDRRQIWIKTKADSLQYLQTNDWDIAFTGPYNSEIFLNNANDIFNPGYQGPATKTAVIVVPQAYETVVTAPSDAEFDSSTIGKIGVALSNESSGWFQYNNNTHIMIALTNRTYILRLPDGKYAKLQLINAYKGNPTTVTNMNWPAPYYTFRYYVQQDGSKNLDTSE</sequence>
<keyword evidence="1" id="KW-0732">Signal</keyword>
<proteinExistence type="predicted"/>
<evidence type="ECO:0000313" key="3">
    <source>
        <dbReference type="Proteomes" id="UP001597525"/>
    </source>
</evidence>